<dbReference type="GO" id="GO:0046872">
    <property type="term" value="F:metal ion binding"/>
    <property type="evidence" value="ECO:0007669"/>
    <property type="project" value="UniProtKB-KW"/>
</dbReference>
<evidence type="ECO:0000256" key="1">
    <source>
        <dbReference type="ARBA" id="ARBA00009762"/>
    </source>
</evidence>
<dbReference type="Proteomes" id="UP001152799">
    <property type="component" value="Chromosome 4"/>
</dbReference>
<sequence>MASACCSDNEPAFTEEYLKNIVPYYTKLMPLPKLYEWFGYGNPEIFAKREISFTLSNDVYIRYQSFDSFEEFFNEIKKKAPVKIDIGAIYKTKPKIKALGFELTATRKDLVFDIDISDYDDVRTCCNGAGICNKCWKFMAIATKIISAVLKEDFNYEHILWVFSGRRGIHCWVADRHARELTNEVRSAMTEYFNLLKDGNKTKKVVLTGRIHKKIYERAIKIIDEYFMDILEEQDLLGTDLRLRKFLDMIDKGVRKQFQKSMTAVKCSVERWEAFEQTFTELQESDDLKTLKEEIKLQYTYPRLDVHVTRSLDHLLKTPFCVHPKTEKICIPFEAEKVDDFDLEKVPTLSKVIEELKTYDEREDTLPLGLNDYQKTSLTQHIELLERFVNNLEKDDKMKY</sequence>
<dbReference type="GO" id="GO:0006269">
    <property type="term" value="P:DNA replication, synthesis of primer"/>
    <property type="evidence" value="ECO:0007669"/>
    <property type="project" value="UniProtKB-KW"/>
</dbReference>
<evidence type="ECO:0000256" key="5">
    <source>
        <dbReference type="ARBA" id="ARBA00022695"/>
    </source>
</evidence>
<protein>
    <recommendedName>
        <fullName evidence="10">DNA primase</fullName>
        <ecNumber evidence="10">2.7.7.-</ecNumber>
    </recommendedName>
</protein>
<name>A0A9N9QEI6_9CUCU</name>
<proteinExistence type="inferred from homology"/>
<keyword evidence="9" id="KW-0804">Transcription</keyword>
<accession>A0A9N9QEI6</accession>
<evidence type="ECO:0000313" key="11">
    <source>
        <dbReference type="EMBL" id="CAG9767071.1"/>
    </source>
</evidence>
<keyword evidence="4 10" id="KW-0808">Transferase</keyword>
<keyword evidence="6 10" id="KW-0235">DNA replication</keyword>
<evidence type="ECO:0000256" key="2">
    <source>
        <dbReference type="ARBA" id="ARBA00022478"/>
    </source>
</evidence>
<evidence type="ECO:0000256" key="3">
    <source>
        <dbReference type="ARBA" id="ARBA00022515"/>
    </source>
</evidence>
<evidence type="ECO:0000256" key="6">
    <source>
        <dbReference type="ARBA" id="ARBA00022705"/>
    </source>
</evidence>
<keyword evidence="2 10" id="KW-0240">DNA-directed RNA polymerase</keyword>
<keyword evidence="5" id="KW-0548">Nucleotidyltransferase</keyword>
<organism evidence="11 12">
    <name type="scientific">Ceutorhynchus assimilis</name>
    <name type="common">cabbage seed weevil</name>
    <dbReference type="NCBI Taxonomy" id="467358"/>
    <lineage>
        <taxon>Eukaryota</taxon>
        <taxon>Metazoa</taxon>
        <taxon>Ecdysozoa</taxon>
        <taxon>Arthropoda</taxon>
        <taxon>Hexapoda</taxon>
        <taxon>Insecta</taxon>
        <taxon>Pterygota</taxon>
        <taxon>Neoptera</taxon>
        <taxon>Endopterygota</taxon>
        <taxon>Coleoptera</taxon>
        <taxon>Polyphaga</taxon>
        <taxon>Cucujiformia</taxon>
        <taxon>Curculionidae</taxon>
        <taxon>Ceutorhynchinae</taxon>
        <taxon>Ceutorhynchus</taxon>
    </lineage>
</organism>
<dbReference type="OrthoDB" id="19606at2759"/>
<dbReference type="PANTHER" id="PTHR10536">
    <property type="entry name" value="DNA PRIMASE SMALL SUBUNIT"/>
    <property type="match status" value="1"/>
</dbReference>
<dbReference type="Pfam" id="PF01896">
    <property type="entry name" value="DNA_primase_S"/>
    <property type="match status" value="1"/>
</dbReference>
<evidence type="ECO:0000256" key="4">
    <source>
        <dbReference type="ARBA" id="ARBA00022679"/>
    </source>
</evidence>
<dbReference type="FunFam" id="3.90.920.10:FF:000003">
    <property type="entry name" value="DNA primase"/>
    <property type="match status" value="1"/>
</dbReference>
<dbReference type="InterPro" id="IPR014052">
    <property type="entry name" value="DNA_primase_ssu_euk/arc"/>
</dbReference>
<dbReference type="SUPFAM" id="SSF56747">
    <property type="entry name" value="Prim-pol domain"/>
    <property type="match status" value="1"/>
</dbReference>
<dbReference type="NCBIfam" id="TIGR00335">
    <property type="entry name" value="primase_sml"/>
    <property type="match status" value="1"/>
</dbReference>
<gene>
    <name evidence="11" type="ORF">CEUTPL_LOCUS7638</name>
</gene>
<dbReference type="GO" id="GO:0003899">
    <property type="term" value="F:DNA-directed RNA polymerase activity"/>
    <property type="evidence" value="ECO:0007669"/>
    <property type="project" value="InterPro"/>
</dbReference>
<keyword evidence="7" id="KW-0479">Metal-binding</keyword>
<dbReference type="EMBL" id="OU892280">
    <property type="protein sequence ID" value="CAG9767071.1"/>
    <property type="molecule type" value="Genomic_DNA"/>
</dbReference>
<evidence type="ECO:0000256" key="10">
    <source>
        <dbReference type="RuleBase" id="RU003514"/>
    </source>
</evidence>
<keyword evidence="12" id="KW-1185">Reference proteome</keyword>
<reference evidence="11" key="1">
    <citation type="submission" date="2022-01" db="EMBL/GenBank/DDBJ databases">
        <authorList>
            <person name="King R."/>
        </authorList>
    </citation>
    <scope>NUCLEOTIDE SEQUENCE</scope>
</reference>
<dbReference type="EC" id="2.7.7.-" evidence="10"/>
<dbReference type="AlphaFoldDB" id="A0A9N9QEI6"/>
<keyword evidence="8" id="KW-0862">Zinc</keyword>
<evidence type="ECO:0000313" key="12">
    <source>
        <dbReference type="Proteomes" id="UP001152799"/>
    </source>
</evidence>
<dbReference type="Gene3D" id="3.90.920.10">
    <property type="entry name" value="DNA primase, PRIM domain"/>
    <property type="match status" value="1"/>
</dbReference>
<dbReference type="GO" id="GO:0005658">
    <property type="term" value="C:alpha DNA polymerase:primase complex"/>
    <property type="evidence" value="ECO:0007669"/>
    <property type="project" value="UniProtKB-ARBA"/>
</dbReference>
<dbReference type="InterPro" id="IPR002755">
    <property type="entry name" value="DNA_primase_S"/>
</dbReference>
<evidence type="ECO:0000256" key="9">
    <source>
        <dbReference type="ARBA" id="ARBA00023163"/>
    </source>
</evidence>
<comment type="similarity">
    <text evidence="1 10">Belongs to the eukaryotic-type primase small subunit family.</text>
</comment>
<keyword evidence="3 10" id="KW-0639">Primosome</keyword>
<evidence type="ECO:0000256" key="8">
    <source>
        <dbReference type="ARBA" id="ARBA00022833"/>
    </source>
</evidence>
<evidence type="ECO:0000256" key="7">
    <source>
        <dbReference type="ARBA" id="ARBA00022723"/>
    </source>
</evidence>
<dbReference type="CDD" id="cd04860">
    <property type="entry name" value="AE_Prim_S"/>
    <property type="match status" value="1"/>
</dbReference>